<evidence type="ECO:0000313" key="8">
    <source>
        <dbReference type="Proteomes" id="UP001153292"/>
    </source>
</evidence>
<evidence type="ECO:0000256" key="2">
    <source>
        <dbReference type="ARBA" id="ARBA00007524"/>
    </source>
</evidence>
<sequence length="202" mass="22693">MVNWSFVGAMFLPNVGGWISTLTMVGQVKKPDGTGWYQSLRKPSWTPPNWVFGPTWTVLYTTMGAASYMVYRDCGGFTDMAVVPLSLYGGQLVLNWIWTPLFFGCHKIGLRRRKAWATWATAYSLAVQGASRLKICLAHIKFRSCPATVGFSHHGCAERCGGRVHVKFRQRQQNGRIYDAAVPTLAVVRYHLELLDMETQQG</sequence>
<evidence type="ECO:0000313" key="7">
    <source>
        <dbReference type="EMBL" id="CAH0401729.1"/>
    </source>
</evidence>
<evidence type="ECO:0000256" key="6">
    <source>
        <dbReference type="SAM" id="Phobius"/>
    </source>
</evidence>
<dbReference type="InterPro" id="IPR038330">
    <property type="entry name" value="TspO/MBR-related_sf"/>
</dbReference>
<dbReference type="PANTHER" id="PTHR10057">
    <property type="entry name" value="PERIPHERAL-TYPE BENZODIAZEPINE RECEPTOR"/>
    <property type="match status" value="1"/>
</dbReference>
<protein>
    <recommendedName>
        <fullName evidence="9">Translocator protein</fullName>
    </recommendedName>
</protein>
<dbReference type="CDD" id="cd15904">
    <property type="entry name" value="TSPO_MBR"/>
    <property type="match status" value="1"/>
</dbReference>
<feature type="transmembrane region" description="Helical" evidence="6">
    <location>
        <begin position="49"/>
        <end position="71"/>
    </location>
</feature>
<dbReference type="InterPro" id="IPR004307">
    <property type="entry name" value="TspO_MBR"/>
</dbReference>
<keyword evidence="3 6" id="KW-0812">Transmembrane</keyword>
<dbReference type="EMBL" id="OU963895">
    <property type="protein sequence ID" value="CAH0401729.1"/>
    <property type="molecule type" value="Genomic_DNA"/>
</dbReference>
<dbReference type="Gene3D" id="1.20.1260.100">
    <property type="entry name" value="TspO/MBR protein"/>
    <property type="match status" value="1"/>
</dbReference>
<keyword evidence="5 6" id="KW-0472">Membrane</keyword>
<comment type="subcellular location">
    <subcellularLocation>
        <location evidence="1">Membrane</location>
        <topology evidence="1">Multi-pass membrane protein</topology>
    </subcellularLocation>
</comment>
<reference evidence="7" key="1">
    <citation type="submission" date="2021-12" db="EMBL/GenBank/DDBJ databases">
        <authorList>
            <person name="King R."/>
        </authorList>
    </citation>
    <scope>NUCLEOTIDE SEQUENCE</scope>
</reference>
<evidence type="ECO:0008006" key="9">
    <source>
        <dbReference type="Google" id="ProtNLM"/>
    </source>
</evidence>
<evidence type="ECO:0000256" key="1">
    <source>
        <dbReference type="ARBA" id="ARBA00004141"/>
    </source>
</evidence>
<keyword evidence="8" id="KW-1185">Reference proteome</keyword>
<evidence type="ECO:0000256" key="3">
    <source>
        <dbReference type="ARBA" id="ARBA00022692"/>
    </source>
</evidence>
<dbReference type="Pfam" id="PF03073">
    <property type="entry name" value="TspO_MBR"/>
    <property type="match status" value="1"/>
</dbReference>
<evidence type="ECO:0000256" key="4">
    <source>
        <dbReference type="ARBA" id="ARBA00022989"/>
    </source>
</evidence>
<dbReference type="PANTHER" id="PTHR10057:SF0">
    <property type="entry name" value="TRANSLOCATOR PROTEIN"/>
    <property type="match status" value="1"/>
</dbReference>
<evidence type="ECO:0000256" key="5">
    <source>
        <dbReference type="ARBA" id="ARBA00023136"/>
    </source>
</evidence>
<accession>A0ABN8B0U3</accession>
<organism evidence="7 8">
    <name type="scientific">Chilo suppressalis</name>
    <name type="common">Asiatic rice borer moth</name>
    <dbReference type="NCBI Taxonomy" id="168631"/>
    <lineage>
        <taxon>Eukaryota</taxon>
        <taxon>Metazoa</taxon>
        <taxon>Ecdysozoa</taxon>
        <taxon>Arthropoda</taxon>
        <taxon>Hexapoda</taxon>
        <taxon>Insecta</taxon>
        <taxon>Pterygota</taxon>
        <taxon>Neoptera</taxon>
        <taxon>Endopterygota</taxon>
        <taxon>Lepidoptera</taxon>
        <taxon>Glossata</taxon>
        <taxon>Ditrysia</taxon>
        <taxon>Pyraloidea</taxon>
        <taxon>Crambidae</taxon>
        <taxon>Crambinae</taxon>
        <taxon>Chilo</taxon>
    </lineage>
</organism>
<feature type="transmembrane region" description="Helical" evidence="6">
    <location>
        <begin position="83"/>
        <end position="104"/>
    </location>
</feature>
<feature type="transmembrane region" description="Helical" evidence="6">
    <location>
        <begin position="6"/>
        <end position="28"/>
    </location>
</feature>
<gene>
    <name evidence="7" type="ORF">CHILSU_LOCUS4962</name>
</gene>
<comment type="similarity">
    <text evidence="2">Belongs to the TspO/BZRP family.</text>
</comment>
<keyword evidence="4 6" id="KW-1133">Transmembrane helix</keyword>
<dbReference type="Proteomes" id="UP001153292">
    <property type="component" value="Chromosome 2"/>
</dbReference>
<name>A0ABN8B0U3_CHISP</name>
<proteinExistence type="inferred from homology"/>